<evidence type="ECO:0000256" key="2">
    <source>
        <dbReference type="PROSITE-ProRule" id="PRU00176"/>
    </source>
</evidence>
<dbReference type="AlphaFoldDB" id="A0AA35YMN0"/>
<dbReference type="PROSITE" id="PS50102">
    <property type="entry name" value="RRM"/>
    <property type="match status" value="1"/>
</dbReference>
<keyword evidence="1 2" id="KW-0694">RNA-binding</keyword>
<feature type="domain" description="RRM" evidence="3">
    <location>
        <begin position="91"/>
        <end position="171"/>
    </location>
</feature>
<proteinExistence type="predicted"/>
<dbReference type="GO" id="GO:0003723">
    <property type="term" value="F:RNA binding"/>
    <property type="evidence" value="ECO:0007669"/>
    <property type="project" value="UniProtKB-UniRule"/>
</dbReference>
<name>A0AA35YMN0_LACSI</name>
<gene>
    <name evidence="4" type="ORF">LSALG_LOCUS16807</name>
</gene>
<evidence type="ECO:0000313" key="5">
    <source>
        <dbReference type="Proteomes" id="UP001177003"/>
    </source>
</evidence>
<dbReference type="InterPro" id="IPR000504">
    <property type="entry name" value="RRM_dom"/>
</dbReference>
<protein>
    <recommendedName>
        <fullName evidence="3">RRM domain-containing protein</fullName>
    </recommendedName>
</protein>
<reference evidence="4" key="1">
    <citation type="submission" date="2023-04" db="EMBL/GenBank/DDBJ databases">
        <authorList>
            <person name="Vijverberg K."/>
            <person name="Xiong W."/>
            <person name="Schranz E."/>
        </authorList>
    </citation>
    <scope>NUCLEOTIDE SEQUENCE</scope>
</reference>
<dbReference type="PANTHER" id="PTHR10501">
    <property type="entry name" value="U1 SMALL NUCLEAR RIBONUCLEOPROTEIN A/U2 SMALL NUCLEAR RIBONUCLEOPROTEIN B"/>
    <property type="match status" value="1"/>
</dbReference>
<evidence type="ECO:0000256" key="1">
    <source>
        <dbReference type="ARBA" id="ARBA00022884"/>
    </source>
</evidence>
<organism evidence="4 5">
    <name type="scientific">Lactuca saligna</name>
    <name type="common">Willowleaf lettuce</name>
    <dbReference type="NCBI Taxonomy" id="75948"/>
    <lineage>
        <taxon>Eukaryota</taxon>
        <taxon>Viridiplantae</taxon>
        <taxon>Streptophyta</taxon>
        <taxon>Embryophyta</taxon>
        <taxon>Tracheophyta</taxon>
        <taxon>Spermatophyta</taxon>
        <taxon>Magnoliopsida</taxon>
        <taxon>eudicotyledons</taxon>
        <taxon>Gunneridae</taxon>
        <taxon>Pentapetalae</taxon>
        <taxon>asterids</taxon>
        <taxon>campanulids</taxon>
        <taxon>Asterales</taxon>
        <taxon>Asteraceae</taxon>
        <taxon>Cichorioideae</taxon>
        <taxon>Cichorieae</taxon>
        <taxon>Lactucinae</taxon>
        <taxon>Lactuca</taxon>
    </lineage>
</organism>
<dbReference type="FunFam" id="3.30.70.330:FF:000029">
    <property type="entry name" value="U2 small nuclear ribonucleoprotein B"/>
    <property type="match status" value="1"/>
</dbReference>
<dbReference type="EMBL" id="OX465079">
    <property type="protein sequence ID" value="CAI9276845.1"/>
    <property type="molecule type" value="Genomic_DNA"/>
</dbReference>
<dbReference type="CDD" id="cd12247">
    <property type="entry name" value="RRM2_U1A_like"/>
    <property type="match status" value="1"/>
</dbReference>
<accession>A0AA35YMN0</accession>
<sequence length="198" mass="22870">MSATESHVTLDTCRITWFSKPLSAVIKVLEDDYEDRVLITQSTKENKKLRLTSDEKKKRSEMLHKLLLMVQEVTPMAPLISNTEETPPPNNIMFVQNLTHDTTEDMLQLLFKQFLGFKEIRMIDAKLGIAFVEFDDNNQSSTEMQSLQVIHYLSSHLFSKIEFLSHEEARTTALKIVELDASLRGRVVQYREVQGHQT</sequence>
<dbReference type="Proteomes" id="UP001177003">
    <property type="component" value="Chromosome 3"/>
</dbReference>
<dbReference type="InterPro" id="IPR035979">
    <property type="entry name" value="RBD_domain_sf"/>
</dbReference>
<evidence type="ECO:0000259" key="3">
    <source>
        <dbReference type="PROSITE" id="PS50102"/>
    </source>
</evidence>
<dbReference type="Gene3D" id="3.30.70.330">
    <property type="match status" value="1"/>
</dbReference>
<dbReference type="SUPFAM" id="SSF54928">
    <property type="entry name" value="RNA-binding domain, RBD"/>
    <property type="match status" value="1"/>
</dbReference>
<dbReference type="Pfam" id="PF00076">
    <property type="entry name" value="RRM_1"/>
    <property type="match status" value="1"/>
</dbReference>
<keyword evidence="5" id="KW-1185">Reference proteome</keyword>
<dbReference type="InterPro" id="IPR012677">
    <property type="entry name" value="Nucleotide-bd_a/b_plait_sf"/>
</dbReference>
<dbReference type="SMART" id="SM00360">
    <property type="entry name" value="RRM"/>
    <property type="match status" value="1"/>
</dbReference>
<evidence type="ECO:0000313" key="4">
    <source>
        <dbReference type="EMBL" id="CAI9276845.1"/>
    </source>
</evidence>